<evidence type="ECO:0000256" key="12">
    <source>
        <dbReference type="PROSITE-ProRule" id="PRU10141"/>
    </source>
</evidence>
<evidence type="ECO:0000256" key="7">
    <source>
        <dbReference type="ARBA" id="ARBA00022777"/>
    </source>
</evidence>
<dbReference type="AlphaFoldDB" id="A0AAW2MNA3"/>
<dbReference type="Pfam" id="PF07714">
    <property type="entry name" value="PK_Tyr_Ser-Thr"/>
    <property type="match status" value="1"/>
</dbReference>
<feature type="chain" id="PRO_5043509133" description="non-specific serine/threonine protein kinase" evidence="15">
    <location>
        <begin position="23"/>
        <end position="470"/>
    </location>
</feature>
<comment type="subcellular location">
    <subcellularLocation>
        <location evidence="1">Membrane</location>
        <topology evidence="1">Single-pass membrane protein</topology>
    </subcellularLocation>
</comment>
<evidence type="ECO:0000313" key="17">
    <source>
        <dbReference type="EMBL" id="KAL0332463.1"/>
    </source>
</evidence>
<dbReference type="EC" id="2.7.11.1" evidence="2"/>
<accession>A0AAW2MNA3</accession>
<keyword evidence="8 12" id="KW-0067">ATP-binding</keyword>
<keyword evidence="14" id="KW-0812">Transmembrane</keyword>
<comment type="similarity">
    <text evidence="13">Belongs to the protein kinase superfamily.</text>
</comment>
<evidence type="ECO:0000256" key="4">
    <source>
        <dbReference type="ARBA" id="ARBA00022679"/>
    </source>
</evidence>
<evidence type="ECO:0000256" key="15">
    <source>
        <dbReference type="SAM" id="SignalP"/>
    </source>
</evidence>
<evidence type="ECO:0000256" key="14">
    <source>
        <dbReference type="SAM" id="Phobius"/>
    </source>
</evidence>
<keyword evidence="17" id="KW-0675">Receptor</keyword>
<evidence type="ECO:0000256" key="5">
    <source>
        <dbReference type="ARBA" id="ARBA00022729"/>
    </source>
</evidence>
<dbReference type="Pfam" id="PF14380">
    <property type="entry name" value="WAK_assoc"/>
    <property type="match status" value="1"/>
</dbReference>
<evidence type="ECO:0000256" key="1">
    <source>
        <dbReference type="ARBA" id="ARBA00004167"/>
    </source>
</evidence>
<evidence type="ECO:0000259" key="16">
    <source>
        <dbReference type="PROSITE" id="PS50011"/>
    </source>
</evidence>
<dbReference type="InterPro" id="IPR008271">
    <property type="entry name" value="Ser/Thr_kinase_AS"/>
</dbReference>
<evidence type="ECO:0000256" key="6">
    <source>
        <dbReference type="ARBA" id="ARBA00022741"/>
    </source>
</evidence>
<dbReference type="Pfam" id="PF13947">
    <property type="entry name" value="GUB_WAK_bind"/>
    <property type="match status" value="1"/>
</dbReference>
<protein>
    <recommendedName>
        <fullName evidence="2">non-specific serine/threonine protein kinase</fullName>
        <ecNumber evidence="2">2.7.11.1</ecNumber>
    </recommendedName>
</protein>
<feature type="domain" description="Protein kinase" evidence="16">
    <location>
        <begin position="322"/>
        <end position="470"/>
    </location>
</feature>
<keyword evidence="14" id="KW-0472">Membrane</keyword>
<evidence type="ECO:0000256" key="13">
    <source>
        <dbReference type="RuleBase" id="RU000304"/>
    </source>
</evidence>
<dbReference type="PANTHER" id="PTHR46008:SF63">
    <property type="entry name" value="LEAF RUST 10 DISEASE-RESISTANCE LOCUS RECEPTOR-LIKE PROTEIN KINASE-LIKE 1.4 ISOFORM X1"/>
    <property type="match status" value="1"/>
</dbReference>
<comment type="caution">
    <text evidence="17">The sequence shown here is derived from an EMBL/GenBank/DDBJ whole genome shotgun (WGS) entry which is preliminary data.</text>
</comment>
<comment type="catalytic activity">
    <reaction evidence="10">
        <text>L-threonyl-[protein] + ATP = O-phospho-L-threonyl-[protein] + ADP + H(+)</text>
        <dbReference type="Rhea" id="RHEA:46608"/>
        <dbReference type="Rhea" id="RHEA-COMP:11060"/>
        <dbReference type="Rhea" id="RHEA-COMP:11605"/>
        <dbReference type="ChEBI" id="CHEBI:15378"/>
        <dbReference type="ChEBI" id="CHEBI:30013"/>
        <dbReference type="ChEBI" id="CHEBI:30616"/>
        <dbReference type="ChEBI" id="CHEBI:61977"/>
        <dbReference type="ChEBI" id="CHEBI:456216"/>
        <dbReference type="EC" id="2.7.11.1"/>
    </reaction>
</comment>
<name>A0AAW2MNA3_9LAMI</name>
<feature type="binding site" evidence="12">
    <location>
        <position position="350"/>
    </location>
    <ligand>
        <name>ATP</name>
        <dbReference type="ChEBI" id="CHEBI:30616"/>
    </ligand>
</feature>
<evidence type="ECO:0000256" key="2">
    <source>
        <dbReference type="ARBA" id="ARBA00012513"/>
    </source>
</evidence>
<dbReference type="SMART" id="SM00220">
    <property type="entry name" value="S_TKc"/>
    <property type="match status" value="1"/>
</dbReference>
<keyword evidence="9" id="KW-0325">Glycoprotein</keyword>
<keyword evidence="3 13" id="KW-0723">Serine/threonine-protein kinase</keyword>
<dbReference type="EMBL" id="JACGWM010000013">
    <property type="protein sequence ID" value="KAL0332463.1"/>
    <property type="molecule type" value="Genomic_DNA"/>
</dbReference>
<keyword evidence="7 17" id="KW-0418">Kinase</keyword>
<keyword evidence="5 15" id="KW-0732">Signal</keyword>
<dbReference type="InterPro" id="IPR032872">
    <property type="entry name" value="WAK_assoc_C"/>
</dbReference>
<dbReference type="Gene3D" id="1.10.510.10">
    <property type="entry name" value="Transferase(Phosphotransferase) domain 1"/>
    <property type="match status" value="1"/>
</dbReference>
<dbReference type="SUPFAM" id="SSF56112">
    <property type="entry name" value="Protein kinase-like (PK-like)"/>
    <property type="match status" value="1"/>
</dbReference>
<evidence type="ECO:0000256" key="10">
    <source>
        <dbReference type="ARBA" id="ARBA00047899"/>
    </source>
</evidence>
<feature type="transmembrane region" description="Helical" evidence="14">
    <location>
        <begin position="276"/>
        <end position="293"/>
    </location>
</feature>
<dbReference type="InterPro" id="IPR000719">
    <property type="entry name" value="Prot_kinase_dom"/>
</dbReference>
<keyword evidence="14" id="KW-1133">Transmembrane helix</keyword>
<dbReference type="GO" id="GO:0016020">
    <property type="term" value="C:membrane"/>
    <property type="evidence" value="ECO:0007669"/>
    <property type="project" value="UniProtKB-SubCell"/>
</dbReference>
<sequence length="470" mass="51442">MPSFFSSLLITFTAALLTAAYSQPTTYPNCNRTFSCGPIINITYPFSGADRPSYCGLPGFALTCRDNTITELIQDSLAYRVLQLDQTQRTLVLSRSDLYNNTCPSEFHNTTLNSTVFFSDGPLNEALTLFYGCNTSGMTVKPYNLFTCNSTGLNFTDAYHLIGPVPRDPILSIVSCSVSVSVPVLRTAGNRLTNSRLSLGEALMQGFSVNYSDPYQRLCSECNRLGGQCGFDSVLAQPVCICGDRPCPFSLTLPPDGSPNATGPLLGNNSNLGRNIGGAVLAGVGLGWLIFYCRQRRKQRLAAQSAQAVFSYAELEEATDNFSASRELGDGGFGAVYYGVLADGRVVAVKRLYENNFKRVEQFMNEVGILTKLRHQNLVTLYACGYFVYEYVPNGTVADHLHGKRANSGLLSWAVRLNIAIETADALAYLHKSDIIHRDVKTNNILLDNDFHVKVADFGLSRLFPTDVTP</sequence>
<dbReference type="InterPro" id="IPR011009">
    <property type="entry name" value="Kinase-like_dom_sf"/>
</dbReference>
<dbReference type="GO" id="GO:0030247">
    <property type="term" value="F:polysaccharide binding"/>
    <property type="evidence" value="ECO:0007669"/>
    <property type="project" value="InterPro"/>
</dbReference>
<dbReference type="PROSITE" id="PS00108">
    <property type="entry name" value="PROTEIN_KINASE_ST"/>
    <property type="match status" value="1"/>
</dbReference>
<reference evidence="17" key="2">
    <citation type="journal article" date="2024" name="Plant">
        <title>Genomic evolution and insights into agronomic trait innovations of Sesamum species.</title>
        <authorList>
            <person name="Miao H."/>
            <person name="Wang L."/>
            <person name="Qu L."/>
            <person name="Liu H."/>
            <person name="Sun Y."/>
            <person name="Le M."/>
            <person name="Wang Q."/>
            <person name="Wei S."/>
            <person name="Zheng Y."/>
            <person name="Lin W."/>
            <person name="Duan Y."/>
            <person name="Cao H."/>
            <person name="Xiong S."/>
            <person name="Wang X."/>
            <person name="Wei L."/>
            <person name="Li C."/>
            <person name="Ma Q."/>
            <person name="Ju M."/>
            <person name="Zhao R."/>
            <person name="Li G."/>
            <person name="Mu C."/>
            <person name="Tian Q."/>
            <person name="Mei H."/>
            <person name="Zhang T."/>
            <person name="Gao T."/>
            <person name="Zhang H."/>
        </authorList>
    </citation>
    <scope>NUCLEOTIDE SEQUENCE</scope>
    <source>
        <strain evidence="17">KEN8</strain>
    </source>
</reference>
<dbReference type="Gene3D" id="3.30.200.20">
    <property type="entry name" value="Phosphorylase Kinase, domain 1"/>
    <property type="match status" value="1"/>
</dbReference>
<dbReference type="InterPro" id="IPR025287">
    <property type="entry name" value="WAK_GUB"/>
</dbReference>
<dbReference type="InterPro" id="IPR001245">
    <property type="entry name" value="Ser-Thr/Tyr_kinase_cat_dom"/>
</dbReference>
<evidence type="ECO:0000256" key="8">
    <source>
        <dbReference type="ARBA" id="ARBA00022840"/>
    </source>
</evidence>
<dbReference type="PROSITE" id="PS50011">
    <property type="entry name" value="PROTEIN_KINASE_DOM"/>
    <property type="match status" value="1"/>
</dbReference>
<evidence type="ECO:0000256" key="11">
    <source>
        <dbReference type="ARBA" id="ARBA00048679"/>
    </source>
</evidence>
<dbReference type="GO" id="GO:0005524">
    <property type="term" value="F:ATP binding"/>
    <property type="evidence" value="ECO:0007669"/>
    <property type="project" value="UniProtKB-UniRule"/>
</dbReference>
<dbReference type="PROSITE" id="PS00107">
    <property type="entry name" value="PROTEIN_KINASE_ATP"/>
    <property type="match status" value="1"/>
</dbReference>
<gene>
    <name evidence="17" type="ORF">Scaly_2147800</name>
</gene>
<dbReference type="InterPro" id="IPR017441">
    <property type="entry name" value="Protein_kinase_ATP_BS"/>
</dbReference>
<dbReference type="GO" id="GO:0004674">
    <property type="term" value="F:protein serine/threonine kinase activity"/>
    <property type="evidence" value="ECO:0007669"/>
    <property type="project" value="UniProtKB-KW"/>
</dbReference>
<proteinExistence type="inferred from homology"/>
<organism evidence="17">
    <name type="scientific">Sesamum calycinum</name>
    <dbReference type="NCBI Taxonomy" id="2727403"/>
    <lineage>
        <taxon>Eukaryota</taxon>
        <taxon>Viridiplantae</taxon>
        <taxon>Streptophyta</taxon>
        <taxon>Embryophyta</taxon>
        <taxon>Tracheophyta</taxon>
        <taxon>Spermatophyta</taxon>
        <taxon>Magnoliopsida</taxon>
        <taxon>eudicotyledons</taxon>
        <taxon>Gunneridae</taxon>
        <taxon>Pentapetalae</taxon>
        <taxon>asterids</taxon>
        <taxon>lamiids</taxon>
        <taxon>Lamiales</taxon>
        <taxon>Pedaliaceae</taxon>
        <taxon>Sesamum</taxon>
    </lineage>
</organism>
<keyword evidence="4" id="KW-0808">Transferase</keyword>
<dbReference type="PANTHER" id="PTHR46008">
    <property type="entry name" value="LEAF RUST 10 DISEASE-RESISTANCE LOCUS RECEPTOR-LIKE PROTEIN KINASE-LIKE 1.4"/>
    <property type="match status" value="1"/>
</dbReference>
<reference evidence="17" key="1">
    <citation type="submission" date="2020-06" db="EMBL/GenBank/DDBJ databases">
        <authorList>
            <person name="Li T."/>
            <person name="Hu X."/>
            <person name="Zhang T."/>
            <person name="Song X."/>
            <person name="Zhang H."/>
            <person name="Dai N."/>
            <person name="Sheng W."/>
            <person name="Hou X."/>
            <person name="Wei L."/>
        </authorList>
    </citation>
    <scope>NUCLEOTIDE SEQUENCE</scope>
    <source>
        <strain evidence="17">KEN8</strain>
        <tissue evidence="17">Leaf</tissue>
    </source>
</reference>
<feature type="signal peptide" evidence="15">
    <location>
        <begin position="1"/>
        <end position="22"/>
    </location>
</feature>
<comment type="catalytic activity">
    <reaction evidence="11">
        <text>L-seryl-[protein] + ATP = O-phospho-L-seryl-[protein] + ADP + H(+)</text>
        <dbReference type="Rhea" id="RHEA:17989"/>
        <dbReference type="Rhea" id="RHEA-COMP:9863"/>
        <dbReference type="Rhea" id="RHEA-COMP:11604"/>
        <dbReference type="ChEBI" id="CHEBI:15378"/>
        <dbReference type="ChEBI" id="CHEBI:29999"/>
        <dbReference type="ChEBI" id="CHEBI:30616"/>
        <dbReference type="ChEBI" id="CHEBI:83421"/>
        <dbReference type="ChEBI" id="CHEBI:456216"/>
        <dbReference type="EC" id="2.7.11.1"/>
    </reaction>
</comment>
<evidence type="ECO:0000256" key="9">
    <source>
        <dbReference type="ARBA" id="ARBA00023180"/>
    </source>
</evidence>
<keyword evidence="6 12" id="KW-0547">Nucleotide-binding</keyword>
<evidence type="ECO:0000256" key="3">
    <source>
        <dbReference type="ARBA" id="ARBA00022527"/>
    </source>
</evidence>